<dbReference type="Gene3D" id="3.20.20.100">
    <property type="entry name" value="NADP-dependent oxidoreductase domain"/>
    <property type="match status" value="1"/>
</dbReference>
<organism evidence="3 4">
    <name type="scientific">Salicibibacter kimchii</name>
    <dbReference type="NCBI Taxonomy" id="2099786"/>
    <lineage>
        <taxon>Bacteria</taxon>
        <taxon>Bacillati</taxon>
        <taxon>Bacillota</taxon>
        <taxon>Bacilli</taxon>
        <taxon>Bacillales</taxon>
        <taxon>Bacillaceae</taxon>
        <taxon>Salicibibacter</taxon>
    </lineage>
</organism>
<reference evidence="3 4" key="1">
    <citation type="journal article" date="2018" name="J. Microbiol.">
        <title>Salicibibacter kimchii gen. nov., sp. nov., a moderately halophilic and alkalitolerant bacterium in the family Bacillaceae, isolated from kimchi.</title>
        <authorList>
            <person name="Jang J.Y."/>
            <person name="Oh Y.J."/>
            <person name="Lim S.K."/>
            <person name="Park H.K."/>
            <person name="Lee C."/>
            <person name="Kim J.Y."/>
            <person name="Lee M.A."/>
            <person name="Choi H.J."/>
        </authorList>
    </citation>
    <scope>NUCLEOTIDE SEQUENCE [LARGE SCALE GENOMIC DNA]</scope>
    <source>
        <strain evidence="3 4">NKC1-1</strain>
    </source>
</reference>
<dbReference type="AlphaFoldDB" id="A0A345C262"/>
<dbReference type="PANTHER" id="PTHR43364:SF4">
    <property type="entry name" value="NAD(P)-LINKED OXIDOREDUCTASE SUPERFAMILY PROTEIN"/>
    <property type="match status" value="1"/>
</dbReference>
<evidence type="ECO:0000313" key="4">
    <source>
        <dbReference type="Proteomes" id="UP000252100"/>
    </source>
</evidence>
<dbReference type="PRINTS" id="PR00069">
    <property type="entry name" value="ALDKETRDTASE"/>
</dbReference>
<dbReference type="PANTHER" id="PTHR43364">
    <property type="entry name" value="NADH-SPECIFIC METHYLGLYOXAL REDUCTASE-RELATED"/>
    <property type="match status" value="1"/>
</dbReference>
<dbReference type="GO" id="GO:0016491">
    <property type="term" value="F:oxidoreductase activity"/>
    <property type="evidence" value="ECO:0007669"/>
    <property type="project" value="UniProtKB-KW"/>
</dbReference>
<dbReference type="InterPro" id="IPR036812">
    <property type="entry name" value="NAD(P)_OxRdtase_dom_sf"/>
</dbReference>
<dbReference type="InterPro" id="IPR020471">
    <property type="entry name" value="AKR"/>
</dbReference>
<name>A0A345C262_9BACI</name>
<evidence type="ECO:0000313" key="3">
    <source>
        <dbReference type="EMBL" id="AXF57293.1"/>
    </source>
</evidence>
<dbReference type="RefSeq" id="WP_114374977.1">
    <property type="nucleotide sequence ID" value="NZ_CP031092.1"/>
</dbReference>
<dbReference type="InterPro" id="IPR050523">
    <property type="entry name" value="AKR_Detox_Biosynth"/>
</dbReference>
<dbReference type="CDD" id="cd19083">
    <property type="entry name" value="AKR_AKR11A1_11D1"/>
    <property type="match status" value="1"/>
</dbReference>
<dbReference type="EMBL" id="CP031092">
    <property type="protein sequence ID" value="AXF57293.1"/>
    <property type="molecule type" value="Genomic_DNA"/>
</dbReference>
<dbReference type="Proteomes" id="UP000252100">
    <property type="component" value="Chromosome"/>
</dbReference>
<dbReference type="Pfam" id="PF00248">
    <property type="entry name" value="Aldo_ket_red"/>
    <property type="match status" value="1"/>
</dbReference>
<dbReference type="GO" id="GO:0005829">
    <property type="term" value="C:cytosol"/>
    <property type="evidence" value="ECO:0007669"/>
    <property type="project" value="TreeGrafter"/>
</dbReference>
<evidence type="ECO:0000259" key="2">
    <source>
        <dbReference type="Pfam" id="PF00248"/>
    </source>
</evidence>
<dbReference type="KEGG" id="rue:DT065_15640"/>
<dbReference type="PROSITE" id="PS00062">
    <property type="entry name" value="ALDOKETO_REDUCTASE_2"/>
    <property type="match status" value="1"/>
</dbReference>
<proteinExistence type="predicted"/>
<dbReference type="FunFam" id="3.20.20.100:FF:000004">
    <property type="entry name" value="Oxidoreductase, aldo/keto reductase"/>
    <property type="match status" value="1"/>
</dbReference>
<keyword evidence="1" id="KW-0560">Oxidoreductase</keyword>
<dbReference type="InterPro" id="IPR018170">
    <property type="entry name" value="Aldo/ket_reductase_CS"/>
</dbReference>
<gene>
    <name evidence="3" type="ORF">DT065_15640</name>
</gene>
<accession>A0A345C262</accession>
<evidence type="ECO:0000256" key="1">
    <source>
        <dbReference type="ARBA" id="ARBA00023002"/>
    </source>
</evidence>
<dbReference type="InterPro" id="IPR023210">
    <property type="entry name" value="NADP_OxRdtase_dom"/>
</dbReference>
<dbReference type="SUPFAM" id="SSF51430">
    <property type="entry name" value="NAD(P)-linked oxidoreductase"/>
    <property type="match status" value="1"/>
</dbReference>
<dbReference type="OrthoDB" id="9773828at2"/>
<feature type="domain" description="NADP-dependent oxidoreductase" evidence="2">
    <location>
        <begin position="16"/>
        <end position="308"/>
    </location>
</feature>
<protein>
    <submittedName>
        <fullName evidence="3">Aldo/keto reductase</fullName>
    </submittedName>
</protein>
<keyword evidence="4" id="KW-1185">Reference proteome</keyword>
<sequence>MANRIYLGNSDVSVNPIGLGTNAVGGHNIYPNLLDEEQGRNVVRAALDNGIDHLDTAYIYGPERSEELIGEVAKEYKREDIVIATKGSNKFVGEEMVVDNSPSFLKEAVDASLRRLKTDYIDLFYIHYPDEETPKAEAVGALKELKDEGKIRSIGVSNFSIDQLKDANKDGYVDVFQGEYNLLNREAEQILLPYTAKENITFVPFFPLESGLLAGKYNENDTFSGVRASRPSFQGENFKRNLERVEQLRSIAEAKDAEIAHVVLAWYFSRPSLDAIIPGAKRPEQVTNSLKVADVHLTEKEIEQIDKIFKKVYS</sequence>